<accession>A0A368HFE0</accession>
<sequence>MLDELIFLDRVNEHMGTDLSTADLDRPLVNIDDWDSLNAVRMMTQLERSFGIRVPIARFIEATSLRQIYALIGSIVPA</sequence>
<dbReference type="RefSeq" id="WP_114283023.1">
    <property type="nucleotide sequence ID" value="NZ_PSYR01000002.1"/>
</dbReference>
<dbReference type="AlphaFoldDB" id="A0A368HFE0"/>
<evidence type="ECO:0000313" key="2">
    <source>
        <dbReference type="EMBL" id="RCN56191.1"/>
    </source>
</evidence>
<dbReference type="PROSITE" id="PS50075">
    <property type="entry name" value="CARRIER"/>
    <property type="match status" value="1"/>
</dbReference>
<comment type="caution">
    <text evidence="2">The sequence shown here is derived from an EMBL/GenBank/DDBJ whole genome shotgun (WGS) entry which is preliminary data.</text>
</comment>
<dbReference type="InterPro" id="IPR009081">
    <property type="entry name" value="PP-bd_ACP"/>
</dbReference>
<dbReference type="InterPro" id="IPR036736">
    <property type="entry name" value="ACP-like_sf"/>
</dbReference>
<dbReference type="OrthoDB" id="9811033at2"/>
<dbReference type="SUPFAM" id="SSF47336">
    <property type="entry name" value="ACP-like"/>
    <property type="match status" value="1"/>
</dbReference>
<evidence type="ECO:0000313" key="3">
    <source>
        <dbReference type="Proteomes" id="UP000253250"/>
    </source>
</evidence>
<reference evidence="2 3" key="1">
    <citation type="submission" date="2018-02" db="EMBL/GenBank/DDBJ databases">
        <title>Insights into the biology of acidophilic members of the Acidiferrobacteraceae family derived from comparative genomic analyses.</title>
        <authorList>
            <person name="Issotta F."/>
            <person name="Thyssen C."/>
            <person name="Mena C."/>
            <person name="Moya A."/>
            <person name="Bellenberg S."/>
            <person name="Sproer C."/>
            <person name="Covarrubias P.C."/>
            <person name="Sand W."/>
            <person name="Quatrini R."/>
            <person name="Vera M."/>
        </authorList>
    </citation>
    <scope>NUCLEOTIDE SEQUENCE [LARGE SCALE GENOMIC DNA]</scope>
    <source>
        <strain evidence="3">m-1</strain>
    </source>
</reference>
<dbReference type="Proteomes" id="UP000253250">
    <property type="component" value="Unassembled WGS sequence"/>
</dbReference>
<organism evidence="2 3">
    <name type="scientific">Acidiferrobacter thiooxydans</name>
    <dbReference type="NCBI Taxonomy" id="163359"/>
    <lineage>
        <taxon>Bacteria</taxon>
        <taxon>Pseudomonadati</taxon>
        <taxon>Pseudomonadota</taxon>
        <taxon>Gammaproteobacteria</taxon>
        <taxon>Acidiferrobacterales</taxon>
        <taxon>Acidiferrobacteraceae</taxon>
        <taxon>Acidiferrobacter</taxon>
    </lineage>
</organism>
<dbReference type="Gene3D" id="1.10.1200.10">
    <property type="entry name" value="ACP-like"/>
    <property type="match status" value="1"/>
</dbReference>
<dbReference type="Pfam" id="PF00550">
    <property type="entry name" value="PP-binding"/>
    <property type="match status" value="1"/>
</dbReference>
<proteinExistence type="predicted"/>
<protein>
    <recommendedName>
        <fullName evidence="1">Carrier domain-containing protein</fullName>
    </recommendedName>
</protein>
<dbReference type="EMBL" id="PSYR01000002">
    <property type="protein sequence ID" value="RCN56191.1"/>
    <property type="molecule type" value="Genomic_DNA"/>
</dbReference>
<name>A0A368HFE0_9GAMM</name>
<gene>
    <name evidence="2" type="ORF">C4900_10065</name>
</gene>
<feature type="domain" description="Carrier" evidence="1">
    <location>
        <begin position="1"/>
        <end position="76"/>
    </location>
</feature>
<keyword evidence="3" id="KW-1185">Reference proteome</keyword>
<evidence type="ECO:0000259" key="1">
    <source>
        <dbReference type="PROSITE" id="PS50075"/>
    </source>
</evidence>